<sequence length="72" mass="8284">MIIADADYDRIDRGDWAFAWELLEPNWPNPMQIPFPTADSSTTEWQHAARNAPDYLLWLEEIHATGRASPNS</sequence>
<accession>A0A976FKU4</accession>
<evidence type="ECO:0000313" key="2">
    <source>
        <dbReference type="Proteomes" id="UP000294530"/>
    </source>
</evidence>
<dbReference type="GeneID" id="94349314"/>
<dbReference type="EMBL" id="SHOA02000016">
    <property type="protein sequence ID" value="TDH68498.1"/>
    <property type="molecule type" value="Genomic_DNA"/>
</dbReference>
<proteinExistence type="predicted"/>
<comment type="caution">
    <text evidence="1">The sequence shown here is derived from an EMBL/GenBank/DDBJ whole genome shotgun (WGS) entry which is preliminary data.</text>
</comment>
<protein>
    <submittedName>
        <fullName evidence="1">Uncharacterized protein</fullName>
    </submittedName>
</protein>
<dbReference type="RefSeq" id="XP_067817997.1">
    <property type="nucleotide sequence ID" value="XM_067963643.1"/>
</dbReference>
<gene>
    <name evidence="1" type="ORF">CCR75_005563</name>
</gene>
<name>A0A976FKU4_BRELC</name>
<reference evidence="1 2" key="1">
    <citation type="journal article" date="2021" name="Genome Biol.">
        <title>AFLAP: assembly-free linkage analysis pipeline using k-mers from genome sequencing data.</title>
        <authorList>
            <person name="Fletcher K."/>
            <person name="Zhang L."/>
            <person name="Gil J."/>
            <person name="Han R."/>
            <person name="Cavanaugh K."/>
            <person name="Michelmore R."/>
        </authorList>
    </citation>
    <scope>NUCLEOTIDE SEQUENCE [LARGE SCALE GENOMIC DNA]</scope>
    <source>
        <strain evidence="1 2">SF5</strain>
    </source>
</reference>
<organism evidence="1 2">
    <name type="scientific">Bremia lactucae</name>
    <name type="common">Lettuce downy mildew</name>
    <dbReference type="NCBI Taxonomy" id="4779"/>
    <lineage>
        <taxon>Eukaryota</taxon>
        <taxon>Sar</taxon>
        <taxon>Stramenopiles</taxon>
        <taxon>Oomycota</taxon>
        <taxon>Peronosporomycetes</taxon>
        <taxon>Peronosporales</taxon>
        <taxon>Peronosporaceae</taxon>
        <taxon>Bremia</taxon>
    </lineage>
</organism>
<dbReference type="AlphaFoldDB" id="A0A976FKU4"/>
<dbReference type="KEGG" id="blac:94349314"/>
<keyword evidence="2" id="KW-1185">Reference proteome</keyword>
<dbReference type="Proteomes" id="UP000294530">
    <property type="component" value="Unassembled WGS sequence"/>
</dbReference>
<evidence type="ECO:0000313" key="1">
    <source>
        <dbReference type="EMBL" id="TDH68498.1"/>
    </source>
</evidence>